<dbReference type="GO" id="GO:0016853">
    <property type="term" value="F:isomerase activity"/>
    <property type="evidence" value="ECO:0007669"/>
    <property type="project" value="UniProtKB-KW"/>
</dbReference>
<dbReference type="STRING" id="34027.SAMN05421829_1255"/>
<sequence length="143" mass="15548">MSSLTATPIRSEATADTLKAFADAWNRHDIEALMSFMAADCVFHAVAGPELFGKSFVGRDAVRAGFELAWQTFPDAAWLDGEHFVCGDRGVSESTFAGTKADGTRIEARMVDVFTFRDGKIAVKNAYRKDRPPVAAVANRVSN</sequence>
<accession>A0A1N7CJD0</accession>
<dbReference type="SUPFAM" id="SSF54427">
    <property type="entry name" value="NTF2-like"/>
    <property type="match status" value="1"/>
</dbReference>
<protein>
    <submittedName>
        <fullName evidence="2">Ketosteroid isomerase-related protein</fullName>
    </submittedName>
</protein>
<gene>
    <name evidence="2" type="ORF">SAMN05421829_1255</name>
</gene>
<dbReference type="Pfam" id="PF12680">
    <property type="entry name" value="SnoaL_2"/>
    <property type="match status" value="1"/>
</dbReference>
<dbReference type="EMBL" id="FTMD01000025">
    <property type="protein sequence ID" value="SIR63699.1"/>
    <property type="molecule type" value="Genomic_DNA"/>
</dbReference>
<evidence type="ECO:0000313" key="3">
    <source>
        <dbReference type="Proteomes" id="UP000186819"/>
    </source>
</evidence>
<dbReference type="OrthoDB" id="13610at2"/>
<dbReference type="AlphaFoldDB" id="A0A1N7CJD0"/>
<organism evidence="2 3">
    <name type="scientific">Aromatoleum tolulyticum</name>
    <dbReference type="NCBI Taxonomy" id="34027"/>
    <lineage>
        <taxon>Bacteria</taxon>
        <taxon>Pseudomonadati</taxon>
        <taxon>Pseudomonadota</taxon>
        <taxon>Betaproteobacteria</taxon>
        <taxon>Rhodocyclales</taxon>
        <taxon>Rhodocyclaceae</taxon>
        <taxon>Aromatoleum</taxon>
    </lineage>
</organism>
<dbReference type="Proteomes" id="UP000186819">
    <property type="component" value="Unassembled WGS sequence"/>
</dbReference>
<feature type="domain" description="SnoaL-like" evidence="1">
    <location>
        <begin position="19"/>
        <end position="122"/>
    </location>
</feature>
<name>A0A1N7CJD0_9RHOO</name>
<reference evidence="3" key="1">
    <citation type="submission" date="2017-01" db="EMBL/GenBank/DDBJ databases">
        <authorList>
            <person name="Varghese N."/>
            <person name="Submissions S."/>
        </authorList>
    </citation>
    <scope>NUCLEOTIDE SEQUENCE [LARGE SCALE GENOMIC DNA]</scope>
    <source>
        <strain evidence="3">ATCC 51758</strain>
    </source>
</reference>
<keyword evidence="2" id="KW-0413">Isomerase</keyword>
<evidence type="ECO:0000313" key="2">
    <source>
        <dbReference type="EMBL" id="SIR63699.1"/>
    </source>
</evidence>
<proteinExistence type="predicted"/>
<dbReference type="InterPro" id="IPR032710">
    <property type="entry name" value="NTF2-like_dom_sf"/>
</dbReference>
<dbReference type="RefSeq" id="WP_076604417.1">
    <property type="nucleotide sequence ID" value="NZ_FTMD01000025.1"/>
</dbReference>
<keyword evidence="3" id="KW-1185">Reference proteome</keyword>
<dbReference type="Gene3D" id="3.10.450.50">
    <property type="match status" value="1"/>
</dbReference>
<evidence type="ECO:0000259" key="1">
    <source>
        <dbReference type="Pfam" id="PF12680"/>
    </source>
</evidence>
<dbReference type="InterPro" id="IPR037401">
    <property type="entry name" value="SnoaL-like"/>
</dbReference>